<reference evidence="5" key="1">
    <citation type="submission" date="2016-10" db="EMBL/GenBank/DDBJ databases">
        <authorList>
            <person name="Varghese N."/>
            <person name="Submissions S."/>
        </authorList>
    </citation>
    <scope>NUCLEOTIDE SEQUENCE [LARGE SCALE GENOMIC DNA]</scope>
    <source>
        <strain evidence="5">DSM 26921</strain>
    </source>
</reference>
<dbReference type="SUPFAM" id="SSF52540">
    <property type="entry name" value="P-loop containing nucleoside triphosphate hydrolases"/>
    <property type="match status" value="1"/>
</dbReference>
<dbReference type="PANTHER" id="PTHR43384:SF6">
    <property type="entry name" value="SEPTUM SITE-DETERMINING PROTEIN MIND HOMOLOG, CHLOROPLASTIC"/>
    <property type="match status" value="1"/>
</dbReference>
<proteinExistence type="predicted"/>
<keyword evidence="1" id="KW-0547">Nucleotide-binding</keyword>
<feature type="domain" description="AAA" evidence="3">
    <location>
        <begin position="173"/>
        <end position="319"/>
    </location>
</feature>
<dbReference type="OrthoDB" id="8281972at2"/>
<evidence type="ECO:0000313" key="4">
    <source>
        <dbReference type="EMBL" id="SFR57565.1"/>
    </source>
</evidence>
<dbReference type="GO" id="GO:0005829">
    <property type="term" value="C:cytosol"/>
    <property type="evidence" value="ECO:0007669"/>
    <property type="project" value="TreeGrafter"/>
</dbReference>
<dbReference type="AlphaFoldDB" id="A0A1I6HT00"/>
<dbReference type="GO" id="GO:0009898">
    <property type="term" value="C:cytoplasmic side of plasma membrane"/>
    <property type="evidence" value="ECO:0007669"/>
    <property type="project" value="TreeGrafter"/>
</dbReference>
<keyword evidence="5" id="KW-1185">Reference proteome</keyword>
<gene>
    <name evidence="4" type="ORF">SAMN04488002_3391</name>
</gene>
<keyword evidence="2" id="KW-0067">ATP-binding</keyword>
<dbReference type="Pfam" id="PF13614">
    <property type="entry name" value="AAA_31"/>
    <property type="match status" value="1"/>
</dbReference>
<protein>
    <submittedName>
        <fullName evidence="4">Pilus assembly protein CpaE</fullName>
    </submittedName>
</protein>
<dbReference type="GO" id="GO:0051782">
    <property type="term" value="P:negative regulation of cell division"/>
    <property type="evidence" value="ECO:0007669"/>
    <property type="project" value="TreeGrafter"/>
</dbReference>
<accession>A0A1I6HT00</accession>
<dbReference type="GO" id="GO:0005524">
    <property type="term" value="F:ATP binding"/>
    <property type="evidence" value="ECO:0007669"/>
    <property type="project" value="UniProtKB-KW"/>
</dbReference>
<evidence type="ECO:0000313" key="5">
    <source>
        <dbReference type="Proteomes" id="UP000199658"/>
    </source>
</evidence>
<evidence type="ECO:0000259" key="3">
    <source>
        <dbReference type="Pfam" id="PF13614"/>
    </source>
</evidence>
<evidence type="ECO:0000256" key="1">
    <source>
        <dbReference type="ARBA" id="ARBA00022741"/>
    </source>
</evidence>
<dbReference type="RefSeq" id="WP_090219179.1">
    <property type="nucleotide sequence ID" value="NZ_FOYO01000001.1"/>
</dbReference>
<dbReference type="InterPro" id="IPR027417">
    <property type="entry name" value="P-loop_NTPase"/>
</dbReference>
<name>A0A1I6HT00_9RHOB</name>
<dbReference type="InterPro" id="IPR050625">
    <property type="entry name" value="ParA/MinD_ATPase"/>
</dbReference>
<dbReference type="GO" id="GO:0016887">
    <property type="term" value="F:ATP hydrolysis activity"/>
    <property type="evidence" value="ECO:0007669"/>
    <property type="project" value="TreeGrafter"/>
</dbReference>
<sequence>MTSSVALQTDPAPITACTVARDVQNFDLLIEDMETELGEAWGDLSFEDANAYLSQPDASELEFIAVAVDSSDESNLTLIGDIIGRAKDLGVKVILIAEDVSPIALHQLLKLGANDFVPYPLPEGALHDSIARINTVEEVAEVVAAPEIAAPEHVATGKVGTNEGIVLPVHGLAGGSGASTFAVNLAWELATVDKKAEVSVCLLDLDFQFGSASTYLDLPRRDAVLEMLSDIDGMDDDAFRATLLTFNEKVKVLTAPADMIPLDMVSPEDIEKLVATARRNFDYVIIDMPSTLVQWTETVLGMSDVYFGMLELDLRSAQNTLRMIRALKSEDLPYEKIRYVLNRAPKFTDLSGKSRAKRMAESLDISIELHMPDGGKQVAQSCDHGLPLVDTASKNPLRKEIAKLAQSLHETNQAEATG</sequence>
<organism evidence="4 5">
    <name type="scientific">Litoreibacter janthinus</name>
    <dbReference type="NCBI Taxonomy" id="670154"/>
    <lineage>
        <taxon>Bacteria</taxon>
        <taxon>Pseudomonadati</taxon>
        <taxon>Pseudomonadota</taxon>
        <taxon>Alphaproteobacteria</taxon>
        <taxon>Rhodobacterales</taxon>
        <taxon>Roseobacteraceae</taxon>
        <taxon>Litoreibacter</taxon>
    </lineage>
</organism>
<dbReference type="PANTHER" id="PTHR43384">
    <property type="entry name" value="SEPTUM SITE-DETERMINING PROTEIN MIND HOMOLOG, CHLOROPLASTIC-RELATED"/>
    <property type="match status" value="1"/>
</dbReference>
<dbReference type="Gene3D" id="3.40.50.300">
    <property type="entry name" value="P-loop containing nucleotide triphosphate hydrolases"/>
    <property type="match status" value="1"/>
</dbReference>
<dbReference type="InterPro" id="IPR025669">
    <property type="entry name" value="AAA_dom"/>
</dbReference>
<evidence type="ECO:0000256" key="2">
    <source>
        <dbReference type="ARBA" id="ARBA00022840"/>
    </source>
</evidence>
<dbReference type="Proteomes" id="UP000199658">
    <property type="component" value="Unassembled WGS sequence"/>
</dbReference>
<dbReference type="STRING" id="670154.SAMN04488002_3391"/>
<dbReference type="EMBL" id="FOYO01000001">
    <property type="protein sequence ID" value="SFR57565.1"/>
    <property type="molecule type" value="Genomic_DNA"/>
</dbReference>